<reference evidence="2 4" key="2">
    <citation type="submission" date="2018-04" db="EMBL/GenBank/DDBJ databases">
        <title>Genomic sequence of a freshwater isolate of Shewanella morhuae.</title>
        <authorList>
            <person name="Castillo D.E."/>
            <person name="Gram L."/>
        </authorList>
    </citation>
    <scope>NUCLEOTIDE SEQUENCE [LARGE SCALE GENOMIC DNA]</scope>
    <source>
        <strain evidence="2 4">CW7</strain>
    </source>
</reference>
<dbReference type="EMBL" id="PYSG01000002">
    <property type="protein sequence ID" value="PTA49268.1"/>
    <property type="molecule type" value="Genomic_DNA"/>
</dbReference>
<sequence>MFVGLTLFSALFPLAVFIGVIIFAVKLIGRLKDISESQKSIADSHTQLVKLLISNQQKSDSSGV</sequence>
<evidence type="ECO:0000313" key="3">
    <source>
        <dbReference type="EMBL" id="SUI93564.1"/>
    </source>
</evidence>
<accession>A0A1N6ZYW5</accession>
<dbReference type="Proteomes" id="UP000255061">
    <property type="component" value="Unassembled WGS sequence"/>
</dbReference>
<feature type="transmembrane region" description="Helical" evidence="1">
    <location>
        <begin position="6"/>
        <end position="29"/>
    </location>
</feature>
<reference evidence="3 5" key="3">
    <citation type="submission" date="2018-06" db="EMBL/GenBank/DDBJ databases">
        <authorList>
            <consortium name="Pathogen Informatics"/>
            <person name="Doyle S."/>
        </authorList>
    </citation>
    <scope>NUCLEOTIDE SEQUENCE [LARGE SCALE GENOMIC DNA]</scope>
    <source>
        <strain evidence="3 5">NCTC10736</strain>
    </source>
</reference>
<evidence type="ECO:0000256" key="1">
    <source>
        <dbReference type="SAM" id="Phobius"/>
    </source>
</evidence>
<name>A0A1N6ZYW5_9GAMM</name>
<evidence type="ECO:0000313" key="4">
    <source>
        <dbReference type="Proteomes" id="UP000240506"/>
    </source>
</evidence>
<keyword evidence="1" id="KW-0472">Membrane</keyword>
<dbReference type="EMBL" id="UGYV01000001">
    <property type="protein sequence ID" value="SUI93564.1"/>
    <property type="molecule type" value="Genomic_DNA"/>
</dbReference>
<keyword evidence="1" id="KW-1133">Transmembrane helix</keyword>
<keyword evidence="4" id="KW-1185">Reference proteome</keyword>
<gene>
    <name evidence="2" type="ORF">C9I43_01355</name>
    <name evidence="3" type="ORF">NCTC10736_03737</name>
</gene>
<evidence type="ECO:0000313" key="5">
    <source>
        <dbReference type="Proteomes" id="UP000255061"/>
    </source>
</evidence>
<dbReference type="RefSeq" id="WP_076501283.1">
    <property type="nucleotide sequence ID" value="NZ_BPFE01000014.1"/>
</dbReference>
<keyword evidence="1" id="KW-0812">Transmembrane</keyword>
<proteinExistence type="predicted"/>
<evidence type="ECO:0000313" key="2">
    <source>
        <dbReference type="EMBL" id="PTA49268.1"/>
    </source>
</evidence>
<reference evidence="2" key="1">
    <citation type="submission" date="2018-03" db="EMBL/GenBank/DDBJ databases">
        <authorList>
            <person name="Dailey F.E."/>
        </authorList>
    </citation>
    <scope>NUCLEOTIDE SEQUENCE</scope>
    <source>
        <strain evidence="2">CW7</strain>
    </source>
</reference>
<accession>A0A380B6H2</accession>
<organism evidence="3 5">
    <name type="scientific">Shewanella morhuae</name>
    <dbReference type="NCBI Taxonomy" id="365591"/>
    <lineage>
        <taxon>Bacteria</taxon>
        <taxon>Pseudomonadati</taxon>
        <taxon>Pseudomonadota</taxon>
        <taxon>Gammaproteobacteria</taxon>
        <taxon>Alteromonadales</taxon>
        <taxon>Shewanellaceae</taxon>
        <taxon>Shewanella</taxon>
    </lineage>
</organism>
<protein>
    <submittedName>
        <fullName evidence="3">Uncharacterized protein</fullName>
    </submittedName>
</protein>
<dbReference type="Proteomes" id="UP000240506">
    <property type="component" value="Unassembled WGS sequence"/>
</dbReference>
<dbReference type="AlphaFoldDB" id="A0A1N6ZYW5"/>